<gene>
    <name evidence="4" type="ORF">IC229_12440</name>
</gene>
<dbReference type="Proteomes" id="UP000598820">
    <property type="component" value="Unassembled WGS sequence"/>
</dbReference>
<keyword evidence="5" id="KW-1185">Reference proteome</keyword>
<dbReference type="RefSeq" id="WP_190887305.1">
    <property type="nucleotide sequence ID" value="NZ_JACWZY010000008.1"/>
</dbReference>
<dbReference type="Pfam" id="PF05345">
    <property type="entry name" value="He_PIG"/>
    <property type="match status" value="2"/>
</dbReference>
<dbReference type="Gene3D" id="2.130.10.10">
    <property type="entry name" value="YVTN repeat-like/Quinoprotein amine dehydrogenase"/>
    <property type="match status" value="2"/>
</dbReference>
<evidence type="ECO:0000259" key="3">
    <source>
        <dbReference type="SMART" id="SM00736"/>
    </source>
</evidence>
<evidence type="ECO:0000256" key="2">
    <source>
        <dbReference type="SAM" id="SignalP"/>
    </source>
</evidence>
<dbReference type="Gene3D" id="2.60.40.10">
    <property type="entry name" value="Immunoglobulins"/>
    <property type="match status" value="2"/>
</dbReference>
<dbReference type="InterPro" id="IPR015919">
    <property type="entry name" value="Cadherin-like_sf"/>
</dbReference>
<keyword evidence="1 2" id="KW-0732">Signal</keyword>
<dbReference type="GO" id="GO:0016020">
    <property type="term" value="C:membrane"/>
    <property type="evidence" value="ECO:0007669"/>
    <property type="project" value="InterPro"/>
</dbReference>
<evidence type="ECO:0000313" key="5">
    <source>
        <dbReference type="Proteomes" id="UP000598820"/>
    </source>
</evidence>
<feature type="chain" id="PRO_5036812168" evidence="2">
    <location>
        <begin position="26"/>
        <end position="992"/>
    </location>
</feature>
<dbReference type="InterPro" id="IPR015943">
    <property type="entry name" value="WD40/YVTN_repeat-like_dom_sf"/>
</dbReference>
<dbReference type="SUPFAM" id="SSF50974">
    <property type="entry name" value="Nitrous oxide reductase, N-terminal domain"/>
    <property type="match status" value="1"/>
</dbReference>
<dbReference type="InterPro" id="IPR011964">
    <property type="entry name" value="YVTN_b-propeller_repeat"/>
</dbReference>
<dbReference type="AlphaFoldDB" id="A0A926Y353"/>
<name>A0A926Y353_9BACT</name>
<dbReference type="NCBIfam" id="TIGR02276">
    <property type="entry name" value="beta_rpt_yvtn"/>
    <property type="match status" value="6"/>
</dbReference>
<organism evidence="4 5">
    <name type="scientific">Spirosoma profusum</name>
    <dbReference type="NCBI Taxonomy" id="2771354"/>
    <lineage>
        <taxon>Bacteria</taxon>
        <taxon>Pseudomonadati</taxon>
        <taxon>Bacteroidota</taxon>
        <taxon>Cytophagia</taxon>
        <taxon>Cytophagales</taxon>
        <taxon>Cytophagaceae</taxon>
        <taxon>Spirosoma</taxon>
    </lineage>
</organism>
<dbReference type="PANTHER" id="PTHR47197:SF3">
    <property type="entry name" value="DIHYDRO-HEME D1 DEHYDROGENASE"/>
    <property type="match status" value="1"/>
</dbReference>
<feature type="domain" description="Dystroglycan-type cadherin-like" evidence="3">
    <location>
        <begin position="645"/>
        <end position="739"/>
    </location>
</feature>
<dbReference type="InterPro" id="IPR006644">
    <property type="entry name" value="Cadg"/>
</dbReference>
<evidence type="ECO:0000313" key="4">
    <source>
        <dbReference type="EMBL" id="MBD2701451.1"/>
    </source>
</evidence>
<protein>
    <submittedName>
        <fullName evidence="4">Beta-propeller fold lactonase family protein</fullName>
    </submittedName>
</protein>
<dbReference type="InterPro" id="IPR011045">
    <property type="entry name" value="N2O_reductase_N"/>
</dbReference>
<feature type="domain" description="Dystroglycan-type cadherin-like" evidence="3">
    <location>
        <begin position="828"/>
        <end position="922"/>
    </location>
</feature>
<reference evidence="4" key="1">
    <citation type="submission" date="2020-09" db="EMBL/GenBank/DDBJ databases">
        <authorList>
            <person name="Kim M.K."/>
        </authorList>
    </citation>
    <scope>NUCLEOTIDE SEQUENCE</scope>
    <source>
        <strain evidence="4">BT702</strain>
    </source>
</reference>
<dbReference type="SUPFAM" id="SSF49313">
    <property type="entry name" value="Cadherin-like"/>
    <property type="match status" value="2"/>
</dbReference>
<sequence>MKPFFTYCFVIACLLMIAFSQQTLAQCAASVNPISNLTLCNGTASGAITFSGSTDSYSWTNSNPSIGLPASGTGNISSFTAMNGGNTPQQAIITVIPKGILPTVYISTYNPTNDRGTVHVLNSATNVELTSIPVGNLPFGTVISPDGSRIYVTNQLSNNVSVIDAATNTVSATIGVGNRPWGLGISPDGSKVYVANNVSDNLSVINTATNSVIATVSVGNNPQGVGVSLDGSKVYVSNGVDDNVSVINTATNTVLTTISVGDNPLGVRVSPDGSKVYVANINDTKVHVINTATNTVSSTIGVGIGPSNLCFSPDGSKVYVANYESKNVSVINAATSTVLTSINVVSRPLGIAITPDGSKVYVANQASNSVSVIDAATNTVSTTLNFVDIVSGNLGDFVGRAACSGTPESFTITVLPTPTASLISSGTLTCANPSVTLTATGGSLYAFRGPGESTLGILSQSPTSGTALVNSPGLYSVTVTTASGCTTTQSLTVEQNIASSSVSINPSSATLTCTSPTVNLSAVGSGTFRWNTGATTSSISATAGGPYSVTLTGANGCSNTASVSVSADQTPPSVTINPNSATLTCNTSSVSLSAVGSGTFRWNTGATTSGISVSLANTYSVTLTGSNGCTATASASVTYQNCAPTVANAIPPQSATVGNAFSYTIPATTFTDAETPNSLTLVVSGLPAGLSFVSPNTITGTPSTTVGSPFSVTVTATDPGGLSASTSFSLTVQPRSFAITGVTMLDCNHISYYERRINFTVSFEATNGQPISLSAVNEARTVAIHEPYQLNLFTDNPVIVFKARQQGTPGEATFSYNWLAFCANGNPRVENAIPPQSATVGQAFSYTIPATTFTDAETANSLTLSVVGLPEGLSFVAPATIAGTVSASASAFYSVTVTATDPSSGSVDAILPLGVVNPGGCGSMFTLKAGNWNDASVWSCGRIPVFTEAVTLNHTVSLPSTYQAQALRVIYSPTGRLIFGASSRLRLGANYN</sequence>
<dbReference type="SMART" id="SM00736">
    <property type="entry name" value="CADG"/>
    <property type="match status" value="2"/>
</dbReference>
<evidence type="ECO:0000256" key="1">
    <source>
        <dbReference type="ARBA" id="ARBA00022729"/>
    </source>
</evidence>
<proteinExistence type="predicted"/>
<accession>A0A926Y353</accession>
<feature type="signal peptide" evidence="2">
    <location>
        <begin position="1"/>
        <end position="25"/>
    </location>
</feature>
<dbReference type="InterPro" id="IPR048433">
    <property type="entry name" value="YNCE-like_beta-prop"/>
</dbReference>
<dbReference type="CDD" id="cd05819">
    <property type="entry name" value="NHL"/>
    <property type="match status" value="1"/>
</dbReference>
<dbReference type="InterPro" id="IPR013783">
    <property type="entry name" value="Ig-like_fold"/>
</dbReference>
<dbReference type="GO" id="GO:0005509">
    <property type="term" value="F:calcium ion binding"/>
    <property type="evidence" value="ECO:0007669"/>
    <property type="project" value="InterPro"/>
</dbReference>
<comment type="caution">
    <text evidence="4">The sequence shown here is derived from an EMBL/GenBank/DDBJ whole genome shotgun (WGS) entry which is preliminary data.</text>
</comment>
<dbReference type="InterPro" id="IPR051200">
    <property type="entry name" value="Host-pathogen_enzymatic-act"/>
</dbReference>
<dbReference type="Pfam" id="PF21783">
    <property type="entry name" value="YNCE"/>
    <property type="match status" value="2"/>
</dbReference>
<dbReference type="EMBL" id="JACWZY010000008">
    <property type="protein sequence ID" value="MBD2701451.1"/>
    <property type="molecule type" value="Genomic_DNA"/>
</dbReference>
<dbReference type="PANTHER" id="PTHR47197">
    <property type="entry name" value="PROTEIN NIRF"/>
    <property type="match status" value="1"/>
</dbReference>